<sequence length="120" mass="13316">MTRREDRGVPLDAHVPDEDPLTGLRAPQCANVVLGCQGVRARPERRKRDGTRGVVLHAQGDDLHGVPALLRHEFVPQAQRDACEPVVDHRVEGIVLVRVCADAVASHGYLQEREWCSSRL</sequence>
<feature type="compositionally biased region" description="Basic and acidic residues" evidence="1">
    <location>
        <begin position="1"/>
        <end position="17"/>
    </location>
</feature>
<organism evidence="2">
    <name type="scientific">Siphoviridae sp. ctPrm3</name>
    <dbReference type="NCBI Taxonomy" id="2827864"/>
    <lineage>
        <taxon>Viruses</taxon>
        <taxon>Duplodnaviria</taxon>
        <taxon>Heunggongvirae</taxon>
        <taxon>Uroviricota</taxon>
        <taxon>Caudoviricetes</taxon>
    </lineage>
</organism>
<feature type="region of interest" description="Disordered" evidence="1">
    <location>
        <begin position="1"/>
        <end position="22"/>
    </location>
</feature>
<accession>A0A8S5TPF2</accession>
<evidence type="ECO:0000256" key="1">
    <source>
        <dbReference type="SAM" id="MobiDB-lite"/>
    </source>
</evidence>
<protein>
    <submittedName>
        <fullName evidence="2">Uncharacterized protein</fullName>
    </submittedName>
</protein>
<name>A0A8S5TPF2_9CAUD</name>
<reference evidence="2" key="1">
    <citation type="journal article" date="2021" name="Proc. Natl. Acad. Sci. U.S.A.">
        <title>A Catalog of Tens of Thousands of Viruses from Human Metagenomes Reveals Hidden Associations with Chronic Diseases.</title>
        <authorList>
            <person name="Tisza M.J."/>
            <person name="Buck C.B."/>
        </authorList>
    </citation>
    <scope>NUCLEOTIDE SEQUENCE</scope>
    <source>
        <strain evidence="2">CtPrm3</strain>
    </source>
</reference>
<evidence type="ECO:0000313" key="2">
    <source>
        <dbReference type="EMBL" id="DAF64992.1"/>
    </source>
</evidence>
<proteinExistence type="predicted"/>
<dbReference type="EMBL" id="BK032870">
    <property type="protein sequence ID" value="DAF64992.1"/>
    <property type="molecule type" value="Genomic_DNA"/>
</dbReference>